<accession>A0AAW2YSX4</accession>
<keyword evidence="16" id="KW-1185">Reference proteome</keyword>
<dbReference type="InterPro" id="IPR003395">
    <property type="entry name" value="RecF/RecN/SMC_N"/>
</dbReference>
<evidence type="ECO:0000313" key="16">
    <source>
        <dbReference type="Proteomes" id="UP001431209"/>
    </source>
</evidence>
<dbReference type="InterPro" id="IPR010935">
    <property type="entry name" value="SMC_hinge"/>
</dbReference>
<evidence type="ECO:0000256" key="1">
    <source>
        <dbReference type="ARBA" id="ARBA00004123"/>
    </source>
</evidence>
<comment type="subcellular location">
    <subcellularLocation>
        <location evidence="1 11">Nucleus</location>
    </subcellularLocation>
</comment>
<keyword evidence="9 11" id="KW-0539">Nucleus</keyword>
<evidence type="ECO:0000313" key="15">
    <source>
        <dbReference type="EMBL" id="KAL0480513.1"/>
    </source>
</evidence>
<organism evidence="15 16">
    <name type="scientific">Acrasis kona</name>
    <dbReference type="NCBI Taxonomy" id="1008807"/>
    <lineage>
        <taxon>Eukaryota</taxon>
        <taxon>Discoba</taxon>
        <taxon>Heterolobosea</taxon>
        <taxon>Tetramitia</taxon>
        <taxon>Eutetramitia</taxon>
        <taxon>Acrasidae</taxon>
        <taxon>Acrasis</taxon>
    </lineage>
</organism>
<evidence type="ECO:0000256" key="12">
    <source>
        <dbReference type="SAM" id="Coils"/>
    </source>
</evidence>
<dbReference type="SUPFAM" id="SSF75553">
    <property type="entry name" value="Smc hinge domain"/>
    <property type="match status" value="1"/>
</dbReference>
<dbReference type="PANTHER" id="PTHR43977">
    <property type="entry name" value="STRUCTURAL MAINTENANCE OF CHROMOSOMES PROTEIN 3"/>
    <property type="match status" value="1"/>
</dbReference>
<gene>
    <name evidence="15" type="ORF">AKO1_006764</name>
</gene>
<feature type="region of interest" description="Disordered" evidence="13">
    <location>
        <begin position="1191"/>
        <end position="1232"/>
    </location>
</feature>
<evidence type="ECO:0000256" key="5">
    <source>
        <dbReference type="ARBA" id="ARBA00022776"/>
    </source>
</evidence>
<evidence type="ECO:0000256" key="4">
    <source>
        <dbReference type="ARBA" id="ARBA00022741"/>
    </source>
</evidence>
<dbReference type="Gene3D" id="1.20.1060.20">
    <property type="match status" value="1"/>
</dbReference>
<feature type="compositionally biased region" description="Basic and acidic residues" evidence="13">
    <location>
        <begin position="266"/>
        <end position="285"/>
    </location>
</feature>
<protein>
    <recommendedName>
        <fullName evidence="11">Structural maintenance of chromosomes protein</fullName>
    </recommendedName>
</protein>
<dbReference type="InterPro" id="IPR024704">
    <property type="entry name" value="SMC"/>
</dbReference>
<reference evidence="15 16" key="1">
    <citation type="submission" date="2024-03" db="EMBL/GenBank/DDBJ databases">
        <title>The Acrasis kona genome and developmental transcriptomes reveal deep origins of eukaryotic multicellular pathways.</title>
        <authorList>
            <person name="Sheikh S."/>
            <person name="Fu C.-J."/>
            <person name="Brown M.W."/>
            <person name="Baldauf S.L."/>
        </authorList>
    </citation>
    <scope>NUCLEOTIDE SEQUENCE [LARGE SCALE GENOMIC DNA]</scope>
    <source>
        <strain evidence="15 16">ATCC MYA-3509</strain>
    </source>
</reference>
<feature type="compositionally biased region" description="Polar residues" evidence="13">
    <location>
        <begin position="867"/>
        <end position="878"/>
    </location>
</feature>
<dbReference type="Pfam" id="PF06470">
    <property type="entry name" value="SMC_hinge"/>
    <property type="match status" value="1"/>
</dbReference>
<dbReference type="Gene3D" id="3.30.70.1620">
    <property type="match status" value="1"/>
</dbReference>
<dbReference type="InterPro" id="IPR036277">
    <property type="entry name" value="SMC_hinge_sf"/>
</dbReference>
<keyword evidence="8" id="KW-0226">DNA condensation</keyword>
<dbReference type="SMART" id="SM00968">
    <property type="entry name" value="SMC_hinge"/>
    <property type="match status" value="1"/>
</dbReference>
<evidence type="ECO:0000256" key="11">
    <source>
        <dbReference type="PIRNR" id="PIRNR005719"/>
    </source>
</evidence>
<proteinExistence type="inferred from homology"/>
<evidence type="ECO:0000256" key="13">
    <source>
        <dbReference type="SAM" id="MobiDB-lite"/>
    </source>
</evidence>
<keyword evidence="3" id="KW-0132">Cell division</keyword>
<feature type="region of interest" description="Disordered" evidence="13">
    <location>
        <begin position="264"/>
        <end position="302"/>
    </location>
</feature>
<evidence type="ECO:0000256" key="3">
    <source>
        <dbReference type="ARBA" id="ARBA00022618"/>
    </source>
</evidence>
<evidence type="ECO:0000256" key="2">
    <source>
        <dbReference type="ARBA" id="ARBA00005231"/>
    </source>
</evidence>
<keyword evidence="4" id="KW-0547">Nucleotide-binding</keyword>
<dbReference type="GO" id="GO:0051301">
    <property type="term" value="P:cell division"/>
    <property type="evidence" value="ECO:0007669"/>
    <property type="project" value="UniProtKB-KW"/>
</dbReference>
<dbReference type="GO" id="GO:0005634">
    <property type="term" value="C:nucleus"/>
    <property type="evidence" value="ECO:0007669"/>
    <property type="project" value="UniProtKB-SubCell"/>
</dbReference>
<dbReference type="GO" id="GO:0030261">
    <property type="term" value="P:chromosome condensation"/>
    <property type="evidence" value="ECO:0007669"/>
    <property type="project" value="UniProtKB-KW"/>
</dbReference>
<feature type="coiled-coil region" evidence="12">
    <location>
        <begin position="438"/>
        <end position="465"/>
    </location>
</feature>
<dbReference type="Proteomes" id="UP001431209">
    <property type="component" value="Unassembled WGS sequence"/>
</dbReference>
<evidence type="ECO:0000256" key="6">
    <source>
        <dbReference type="ARBA" id="ARBA00022840"/>
    </source>
</evidence>
<evidence type="ECO:0000256" key="7">
    <source>
        <dbReference type="ARBA" id="ARBA00023054"/>
    </source>
</evidence>
<dbReference type="FunFam" id="3.40.50.300:FF:000278">
    <property type="entry name" value="Structural maintenance of chromosomes 2"/>
    <property type="match status" value="1"/>
</dbReference>
<comment type="similarity">
    <text evidence="2">Belongs to the SMC family. SMC2 subfamily.</text>
</comment>
<evidence type="ECO:0000256" key="10">
    <source>
        <dbReference type="ARBA" id="ARBA00023306"/>
    </source>
</evidence>
<evidence type="ECO:0000259" key="14">
    <source>
        <dbReference type="SMART" id="SM00968"/>
    </source>
</evidence>
<dbReference type="GO" id="GO:0005524">
    <property type="term" value="F:ATP binding"/>
    <property type="evidence" value="ECO:0007669"/>
    <property type="project" value="UniProtKB-KW"/>
</dbReference>
<dbReference type="Gene3D" id="3.40.50.300">
    <property type="entry name" value="P-loop containing nucleotide triphosphate hydrolases"/>
    <property type="match status" value="2"/>
</dbReference>
<feature type="region of interest" description="Disordered" evidence="13">
    <location>
        <begin position="867"/>
        <end position="886"/>
    </location>
</feature>
<dbReference type="InterPro" id="IPR027417">
    <property type="entry name" value="P-loop_NTPase"/>
</dbReference>
<dbReference type="InterPro" id="IPR027120">
    <property type="entry name" value="Smc2_ABC"/>
</dbReference>
<dbReference type="GO" id="GO:0016887">
    <property type="term" value="F:ATP hydrolysis activity"/>
    <property type="evidence" value="ECO:0007669"/>
    <property type="project" value="InterPro"/>
</dbReference>
<evidence type="ECO:0000256" key="8">
    <source>
        <dbReference type="ARBA" id="ARBA00023067"/>
    </source>
</evidence>
<dbReference type="CDD" id="cd03273">
    <property type="entry name" value="ABC_SMC2_euk"/>
    <property type="match status" value="1"/>
</dbReference>
<dbReference type="GO" id="GO:0005694">
    <property type="term" value="C:chromosome"/>
    <property type="evidence" value="ECO:0007669"/>
    <property type="project" value="InterPro"/>
</dbReference>
<feature type="domain" description="SMC hinge" evidence="14">
    <location>
        <begin position="520"/>
        <end position="637"/>
    </location>
</feature>
<name>A0AAW2YSX4_9EUKA</name>
<keyword evidence="6" id="KW-0067">ATP-binding</keyword>
<keyword evidence="5" id="KW-0498">Mitosis</keyword>
<sequence length="1232" mass="140187">MYISEIIIDGFKSYASRTVLSGFDQSFNAITGLNGSGKSNILDAICFVLGISNLNQVRVTNLQELVFKQGQAGVTKASVTIVFNNADRTRSPPGYEEYSQITVARQVVIGGRNKYLINGHTAQLNRVQNLFHSVQLNVNNPHFLIMQGRITKVLNMKPPEILGMIEEAAGTRMYEMRKSNAHKTMQKKDKKLEEIEKMLEEEIVPTLNRLKVDREKYVKWSSLGDECESLEKYCLAFQYHEYSEKSKSLEDEIKSSSKKLNSLQEQVKEAENEEKEVTKQIDSLKKSKKGKSTSGTESSELDAELAQLNKDLAKLTASTENKRKEIENERKKVESLTTQIESCKKQVETRKSQQESTKVQLQSVQTESEQLERRLVTLRERSESVAAGVAVSLTDDGTITERLMERKRIQAELSTQSEKLRMRSEHITATLEKNKTQLSKLAKQDEELKKVIQKKQSELESIQNKRDALHFDPKHYEQVTKQITHKQSELNAGLQERIQTLTAQVARYYFEYNKSAVKQDRVMGLVAQLLSVKDPSKTCVALEVAAGSKLYHVVVDDENTARSLIQDGKPNRRITVIPLNKVRYNEFHPNTIKSAEKYGAKPALVLVEYDQSIAPAIKYTFGKTLICNDLDQAEKVAFDPQILCRTVTLDGDVFDPSGTLTGGSRGQLKTESTLQKITELSQLQSQFDSEMEQLNALQKSIDANRMNTFMEFNSECDLKMHELNLIKSRSEQSSHSMLLKQIQELQNELDSIANVQLPNCRAQESDNEQVLRSLEEQAAQESTIVTTQKQRQEQVKKIESEYEQVKSLLKSKKTQLRESQQSFEKSNLQMEQDLLEITECESKIFKCKDQINKYDLELSQLESKSSTCRSNQQSIQSKIDQDLQEKDRLDQERSELRSQRELLAKRSTDLSVQYNLMDRNHKQLQERLEKAILLSDQIRQQHAWVKSNHHPYDFTKETLQQALDKLTNAQQERGKTGRSVNKKAMAMYDKAEKEYNDLISKRGIVESDKQKIEQVIVELDDKKRVAIQKTWSKVNGDFASIFSTLLPGAKSKLNVWKNEKSNDDRDDDDDDDEDMDRQVVVGEIEGLEVKVGFGHVWKQSLTELSGGQRSLLALSLILALLSFKPAPMYILDEIDAALDPSHTQNIGRMLKSHFAHSQFIVVSLKEGMFQNANVLFRTKYVNGQSTVSRVMGHKSVMSGGGGEDDDDKENENANTTNVKSSSSRSKKRARAE</sequence>
<keyword evidence="7 12" id="KW-0175">Coiled coil</keyword>
<dbReference type="EMBL" id="JAOPGA020000658">
    <property type="protein sequence ID" value="KAL0480513.1"/>
    <property type="molecule type" value="Genomic_DNA"/>
</dbReference>
<dbReference type="PIRSF" id="PIRSF005719">
    <property type="entry name" value="SMC"/>
    <property type="match status" value="1"/>
</dbReference>
<dbReference type="Pfam" id="PF02463">
    <property type="entry name" value="SMC_N"/>
    <property type="match status" value="1"/>
</dbReference>
<dbReference type="AlphaFoldDB" id="A0AAW2YSX4"/>
<dbReference type="SUPFAM" id="SSF52540">
    <property type="entry name" value="P-loop containing nucleoside triphosphate hydrolases"/>
    <property type="match status" value="1"/>
</dbReference>
<evidence type="ECO:0000256" key="9">
    <source>
        <dbReference type="ARBA" id="ARBA00023242"/>
    </source>
</evidence>
<comment type="caution">
    <text evidence="15">The sequence shown here is derived from an EMBL/GenBank/DDBJ whole genome shotgun (WGS) entry which is preliminary data.</text>
</comment>
<keyword evidence="10" id="KW-0131">Cell cycle</keyword>